<dbReference type="EMBL" id="FOZP01000001">
    <property type="protein sequence ID" value="SFS30476.1"/>
    <property type="molecule type" value="Genomic_DNA"/>
</dbReference>
<evidence type="ECO:0000313" key="2">
    <source>
        <dbReference type="Proteomes" id="UP000199312"/>
    </source>
</evidence>
<dbReference type="RefSeq" id="WP_090222092.1">
    <property type="nucleotide sequence ID" value="NZ_FOZP01000001.1"/>
</dbReference>
<dbReference type="OrthoDB" id="4736593at2"/>
<name>A0A1I6NR63_9FLAO</name>
<accession>A0A1I6NR63</accession>
<evidence type="ECO:0000313" key="1">
    <source>
        <dbReference type="EMBL" id="SFS30476.1"/>
    </source>
</evidence>
<keyword evidence="2" id="KW-1185">Reference proteome</keyword>
<dbReference type="Proteomes" id="UP000199312">
    <property type="component" value="Unassembled WGS sequence"/>
</dbReference>
<gene>
    <name evidence="1" type="ORF">SAMN04488006_0443</name>
</gene>
<proteinExistence type="predicted"/>
<organism evidence="1 2">
    <name type="scientific">Lutibacter maritimus</name>
    <dbReference type="NCBI Taxonomy" id="593133"/>
    <lineage>
        <taxon>Bacteria</taxon>
        <taxon>Pseudomonadati</taxon>
        <taxon>Bacteroidota</taxon>
        <taxon>Flavobacteriia</taxon>
        <taxon>Flavobacteriales</taxon>
        <taxon>Flavobacteriaceae</taxon>
        <taxon>Lutibacter</taxon>
    </lineage>
</organism>
<sequence>MKNLQYDIFDALNANHTDKFLEYHTKYPSVFQKFKQLAIDAKNLGHKHFSARGLFQVMRFKTGGDLKQDGYKYNNNYTPFYVRLLEKECPEFVGFFEKRKSNSDQLIKAEV</sequence>
<dbReference type="STRING" id="593133.SAMN04488006_0443"/>
<protein>
    <submittedName>
        <fullName evidence="1">Uncharacterized protein</fullName>
    </submittedName>
</protein>
<dbReference type="AlphaFoldDB" id="A0A1I6NR63"/>
<reference evidence="2" key="1">
    <citation type="submission" date="2016-10" db="EMBL/GenBank/DDBJ databases">
        <authorList>
            <person name="Varghese N."/>
            <person name="Submissions S."/>
        </authorList>
    </citation>
    <scope>NUCLEOTIDE SEQUENCE [LARGE SCALE GENOMIC DNA]</scope>
    <source>
        <strain evidence="2">DSM 24450</strain>
    </source>
</reference>